<dbReference type="Proteomes" id="UP000729402">
    <property type="component" value="Unassembled WGS sequence"/>
</dbReference>
<evidence type="ECO:0000313" key="3">
    <source>
        <dbReference type="Proteomes" id="UP000729402"/>
    </source>
</evidence>
<comment type="caution">
    <text evidence="2">The sequence shown here is derived from an EMBL/GenBank/DDBJ whole genome shotgun (WGS) entry which is preliminary data.</text>
</comment>
<protein>
    <submittedName>
        <fullName evidence="2">Uncharacterized protein</fullName>
    </submittedName>
</protein>
<keyword evidence="3" id="KW-1185">Reference proteome</keyword>
<gene>
    <name evidence="2" type="ORF">GUJ93_ZPchr0012g20946</name>
</gene>
<feature type="compositionally biased region" description="Basic and acidic residues" evidence="1">
    <location>
        <begin position="62"/>
        <end position="73"/>
    </location>
</feature>
<evidence type="ECO:0000256" key="1">
    <source>
        <dbReference type="SAM" id="MobiDB-lite"/>
    </source>
</evidence>
<dbReference type="EMBL" id="JAAALK010000080">
    <property type="protein sequence ID" value="KAG8092738.1"/>
    <property type="molecule type" value="Genomic_DNA"/>
</dbReference>
<reference evidence="2" key="1">
    <citation type="journal article" date="2021" name="bioRxiv">
        <title>Whole Genome Assembly and Annotation of Northern Wild Rice, Zizania palustris L., Supports a Whole Genome Duplication in the Zizania Genus.</title>
        <authorList>
            <person name="Haas M."/>
            <person name="Kono T."/>
            <person name="Macchietto M."/>
            <person name="Millas R."/>
            <person name="McGilp L."/>
            <person name="Shao M."/>
            <person name="Duquette J."/>
            <person name="Hirsch C.N."/>
            <person name="Kimball J."/>
        </authorList>
    </citation>
    <scope>NUCLEOTIDE SEQUENCE</scope>
    <source>
        <tissue evidence="2">Fresh leaf tissue</tissue>
    </source>
</reference>
<feature type="compositionally biased region" description="Polar residues" evidence="1">
    <location>
        <begin position="8"/>
        <end position="31"/>
    </location>
</feature>
<proteinExistence type="predicted"/>
<accession>A0A8J5WJC7</accession>
<organism evidence="2 3">
    <name type="scientific">Zizania palustris</name>
    <name type="common">Northern wild rice</name>
    <dbReference type="NCBI Taxonomy" id="103762"/>
    <lineage>
        <taxon>Eukaryota</taxon>
        <taxon>Viridiplantae</taxon>
        <taxon>Streptophyta</taxon>
        <taxon>Embryophyta</taxon>
        <taxon>Tracheophyta</taxon>
        <taxon>Spermatophyta</taxon>
        <taxon>Magnoliopsida</taxon>
        <taxon>Liliopsida</taxon>
        <taxon>Poales</taxon>
        <taxon>Poaceae</taxon>
        <taxon>BOP clade</taxon>
        <taxon>Oryzoideae</taxon>
        <taxon>Oryzeae</taxon>
        <taxon>Zizaniinae</taxon>
        <taxon>Zizania</taxon>
    </lineage>
</organism>
<evidence type="ECO:0000313" key="2">
    <source>
        <dbReference type="EMBL" id="KAG8092738.1"/>
    </source>
</evidence>
<name>A0A8J5WJC7_ZIZPA</name>
<feature type="region of interest" description="Disordered" evidence="1">
    <location>
        <begin position="1"/>
        <end position="97"/>
    </location>
</feature>
<sequence>MSHALTRLQLSGFSAQAPTAQRHTVTATQPSARAEAPTADRQSAEAEPPRRRPPTASPPSRRGADRQSVEPSRRRPPTVGPLRRPGHGLTGDREGYRLAPASLQRAWTWCRPAVRRPRLSASTAPRSAPGSATPLSAVRLQGVRSAVYSTPLLLHPSP</sequence>
<reference evidence="2" key="2">
    <citation type="submission" date="2021-02" db="EMBL/GenBank/DDBJ databases">
        <authorList>
            <person name="Kimball J.A."/>
            <person name="Haas M.W."/>
            <person name="Macchietto M."/>
            <person name="Kono T."/>
            <person name="Duquette J."/>
            <person name="Shao M."/>
        </authorList>
    </citation>
    <scope>NUCLEOTIDE SEQUENCE</scope>
    <source>
        <tissue evidence="2">Fresh leaf tissue</tissue>
    </source>
</reference>
<dbReference type="AlphaFoldDB" id="A0A8J5WJC7"/>